<dbReference type="EMBL" id="LN854668">
    <property type="protein sequence ID" value="CDP90762.1"/>
    <property type="molecule type" value="Genomic_DNA"/>
</dbReference>
<dbReference type="KEGG" id="bmy:BM_BM13011"/>
<reference evidence="2" key="3">
    <citation type="submission" date="2019-04" db="EMBL/GenBank/DDBJ databases">
        <authorList>
            <person name="Howe K."/>
            <person name="Paulini M."/>
            <person name="Williams G."/>
        </authorList>
    </citation>
    <scope>NUCLEOTIDE SEQUENCE [LARGE SCALE GENOMIC DNA]</scope>
    <source>
        <strain evidence="2">FR3</strain>
    </source>
</reference>
<reference evidence="4" key="4">
    <citation type="submission" date="2019-12" db="UniProtKB">
        <authorList>
            <consortium name="WormBaseParasite"/>
        </authorList>
    </citation>
    <scope>IDENTIFICATION</scope>
</reference>
<gene>
    <name evidence="1 4 5" type="ORF">Bm13011</name>
    <name evidence="2" type="ORF">BM_BM13011</name>
    <name evidence="1" type="ORF">BM_Bm13011</name>
</gene>
<dbReference type="WormBase" id="Bm13011">
    <property type="protein sequence ID" value="BM28596"/>
    <property type="gene ID" value="WBGene00233272"/>
</dbReference>
<proteinExistence type="predicted"/>
<evidence type="ECO:0000313" key="2">
    <source>
        <dbReference type="EMBL" id="VIO87170.1"/>
    </source>
</evidence>
<evidence type="ECO:0000313" key="3">
    <source>
        <dbReference type="Proteomes" id="UP000006672"/>
    </source>
</evidence>
<keyword evidence="3" id="KW-1185">Reference proteome</keyword>
<dbReference type="CTD" id="66057741"/>
<dbReference type="GeneID" id="66057741"/>
<accession>A0A0J9XLS7</accession>
<dbReference type="AlphaFoldDB" id="A0A0J9XLS7"/>
<evidence type="ECO:0000313" key="1">
    <source>
        <dbReference type="EMBL" id="CDP90762.1"/>
    </source>
</evidence>
<reference evidence="1" key="2">
    <citation type="submission" date="2012-12" db="EMBL/GenBank/DDBJ databases">
        <authorList>
            <person name="Gao Y.W."/>
            <person name="Fan S.T."/>
            <person name="Sun H.T."/>
            <person name="Wang Z."/>
            <person name="Gao X.L."/>
            <person name="Li Y.G."/>
            <person name="Wang T.C."/>
            <person name="Zhang K."/>
            <person name="Xu W.W."/>
            <person name="Yu Z.J."/>
            <person name="Xia X.Z."/>
        </authorList>
    </citation>
    <scope>NUCLEOTIDE SEQUENCE</scope>
    <source>
        <strain evidence="1">FR3</strain>
    </source>
</reference>
<reference evidence="1 3" key="1">
    <citation type="journal article" date="2007" name="Science">
        <title>Draft genome of the filarial nematode parasite Brugia malayi.</title>
        <authorList>
            <person name="Ghedin E."/>
            <person name="Wang S."/>
            <person name="Spiro D."/>
            <person name="Caler E."/>
            <person name="Zhao Q."/>
            <person name="Crabtree J."/>
            <person name="Allen J.E."/>
            <person name="Delcher A.L."/>
            <person name="Guiliano D.B."/>
            <person name="Miranda-Saavedra D."/>
            <person name="Angiuoli S.V."/>
            <person name="Creasy T."/>
            <person name="Amedeo P."/>
            <person name="Haas B."/>
            <person name="El-Sayed N.M."/>
            <person name="Wortman J.R."/>
            <person name="Feldblyum T."/>
            <person name="Tallon L."/>
            <person name="Schatz M."/>
            <person name="Shumway M."/>
            <person name="Koo H."/>
            <person name="Salzberg S.L."/>
            <person name="Schobel S."/>
            <person name="Pertea M."/>
            <person name="Pop M."/>
            <person name="White O."/>
            <person name="Barton G.J."/>
            <person name="Carlow C.K."/>
            <person name="Crawford M.J."/>
            <person name="Daub J."/>
            <person name="Dimmic M.W."/>
            <person name="Estes C.F."/>
            <person name="Foster J.M."/>
            <person name="Ganatra M."/>
            <person name="Gregory W.F."/>
            <person name="Johnson N.M."/>
            <person name="Jin J."/>
            <person name="Komuniecki R."/>
            <person name="Korf I."/>
            <person name="Kumar S."/>
            <person name="Laney S."/>
            <person name="Li B.W."/>
            <person name="Li W."/>
            <person name="Lindblom T.H."/>
            <person name="Lustigman S."/>
            <person name="Ma D."/>
            <person name="Maina C.V."/>
            <person name="Martin D.M."/>
            <person name="McCarter J.P."/>
            <person name="McReynolds L."/>
            <person name="Mitreva M."/>
            <person name="Nutman T.B."/>
            <person name="Parkinson J."/>
            <person name="Peregrin-Alvarez J.M."/>
            <person name="Poole C."/>
            <person name="Ren Q."/>
            <person name="Saunders L."/>
            <person name="Sluder A.E."/>
            <person name="Smith K."/>
            <person name="Stanke M."/>
            <person name="Unnasch T.R."/>
            <person name="Ware J."/>
            <person name="Wei A.D."/>
            <person name="Weil G."/>
            <person name="Williams D.J."/>
            <person name="Zhang Y."/>
            <person name="Williams S.A."/>
            <person name="Fraser-Liggett C."/>
            <person name="Slatko B."/>
            <person name="Blaxter M.L."/>
            <person name="Scott A.L."/>
        </authorList>
    </citation>
    <scope>NUCLEOTIDE SEQUENCE</scope>
    <source>
        <strain evidence="1 3">FR3</strain>
    </source>
</reference>
<accession>A0A4E9ESL9</accession>
<dbReference type="Proteomes" id="UP000006672">
    <property type="component" value="Unassembled WGS sequence"/>
</dbReference>
<dbReference type="WBParaSite" id="Bm13011.1">
    <property type="protein sequence ID" value="Bm13011.1"/>
    <property type="gene ID" value="WBGene00233272"/>
</dbReference>
<organism evidence="1">
    <name type="scientific">Brugia malayi</name>
    <name type="common">Filarial nematode worm</name>
    <dbReference type="NCBI Taxonomy" id="6279"/>
    <lineage>
        <taxon>Eukaryota</taxon>
        <taxon>Metazoa</taxon>
        <taxon>Ecdysozoa</taxon>
        <taxon>Nematoda</taxon>
        <taxon>Chromadorea</taxon>
        <taxon>Rhabditida</taxon>
        <taxon>Spirurina</taxon>
        <taxon>Spiruromorpha</taxon>
        <taxon>Filarioidea</taxon>
        <taxon>Onchocercidae</taxon>
        <taxon>Brugia</taxon>
    </lineage>
</organism>
<dbReference type="EMBL" id="CAAKNF010000196">
    <property type="protein sequence ID" value="VIO87170.1"/>
    <property type="molecule type" value="Genomic_DNA"/>
</dbReference>
<evidence type="ECO:0000313" key="5">
    <source>
        <dbReference type="WormBase" id="Bm13011"/>
    </source>
</evidence>
<evidence type="ECO:0000313" key="4">
    <source>
        <dbReference type="WBParaSite" id="Bm13011.1"/>
    </source>
</evidence>
<dbReference type="RefSeq" id="XP_042929979.1">
    <property type="nucleotide sequence ID" value="XM_043074045.1"/>
</dbReference>
<name>A0A0J9XLS7_BRUMA</name>
<sequence length="53" mass="6193">MHIRVENSSMDLLSIKPTDSRPSLSSLWSLHVHLQKLECRTRFNMLHPCCCLK</sequence>
<protein>
    <submittedName>
        <fullName evidence="1 4">Bm13011</fullName>
    </submittedName>
</protein>